<dbReference type="FunFam" id="2.20.100.10:FF:000002">
    <property type="entry name" value="Unc-5 netrin receptor C"/>
    <property type="match status" value="1"/>
</dbReference>
<feature type="domain" description="Sema" evidence="18">
    <location>
        <begin position="1"/>
        <end position="459"/>
    </location>
</feature>
<evidence type="ECO:0000256" key="9">
    <source>
        <dbReference type="ARBA" id="ARBA00022837"/>
    </source>
</evidence>
<feature type="transmembrane region" description="Helical" evidence="17">
    <location>
        <begin position="937"/>
        <end position="962"/>
    </location>
</feature>
<keyword evidence="6" id="KW-0732">Signal</keyword>
<evidence type="ECO:0000313" key="19">
    <source>
        <dbReference type="EMBL" id="EDV28329.1"/>
    </source>
</evidence>
<keyword evidence="11 17" id="KW-1133">Transmembrane helix</keyword>
<sequence>MTYCFLNMLRIDSIKSSFEISYVSSYYSIVEDPTHDQIILGAKNYIIALRKQSLNLLQIVPYNSSLQQKRQCQFRPSSSPNVNLCNNYVTFLAIVGRNLYSCGSYSLAPNCTIRKLSNLHQILHTHDGHGLVSFNPALPSINAISADGSLYGGTVYDIDRKSYTIQRRFGGKVSLNTDGSSPTWLNAPRFAGFHESLNHMFVWFSETIQEFQEADNAVYPRIARICKNDIGGVYILRNQWTTFAKARLNCSLPGKFPFYFRNIKDIFRMEDTKTTYAVFTTLSNGLPGSAICAFKDEAINAVFASDYIRRDENGKWQKATNPGHIEKCETYETSISRGQPAGTTKRDLFQAMKYQSMAKVVQPIQKIPLVVMNDVRFSKLMIDKVQIRGGQHVQIFFVATDHGTVLKMYQPHGRQKLCTIEEIKISSAMKGEKITNMLFIKKEKYLFITTETKVLRIGINRCGRYATQSQCLLAHDPYCGWSVKDNKCTEYTPLSNWIQDLSKCPTSKIDSEGWTNWYSCHQSDLGKCQCRKQYCLGCRTTQIVKIDAVNCTGVQNYSPWSEWSPCSKSCGFDGVQRRTRSCGRPPCDKTTEETRSCNQQIICPAIDGAWSEWSSWASCNKKCDNDMVTTRKRECNNPTPQYGGRDCSGDYLEQKSCLASQYCQEQTLTSVWTPWLAVNHSTTQRRFRFTCFARLPAERKEKDMRINEMETESRNCDANGQCQKFQSNDGQWSSWQPWTPCSSTCGTGIRTRNRTCDNPVPTDGGQPCHGNSIETVVCTLNPCTTEVVNAAVIPIWSCWTEWSPCSRTCGGGNQIRTRTCRDGVSNQVLDADQCGGYDMRESKSCNRFDCYSDSDKVCDDWTIWSACINNRQVRSRNCNCHNSTSCDVIQTEIQTCGEVYPTMAQCSNTDGQQQQIQSGTTDSTVSARNDDNSKLNIITLVVVSSVSSVLCSVLSVLIYIQINHIIRSRRKKDKDQANTVYVERYPSKLPVGLAQSDDSQDDKKVAPVATKNHVVTVEDEENGTFSINQNPKYTAMTAIALDRRLSNSSSSSSSGFDNNSSIEDD</sequence>
<evidence type="ECO:0000256" key="17">
    <source>
        <dbReference type="SAM" id="Phobius"/>
    </source>
</evidence>
<dbReference type="GO" id="GO:0007399">
    <property type="term" value="P:nervous system development"/>
    <property type="evidence" value="ECO:0007669"/>
    <property type="project" value="UniProtKB-KW"/>
</dbReference>
<dbReference type="InterPro" id="IPR036352">
    <property type="entry name" value="Semap_dom_sf"/>
</dbReference>
<evidence type="ECO:0000256" key="5">
    <source>
        <dbReference type="ARBA" id="ARBA00022692"/>
    </source>
</evidence>
<evidence type="ECO:0000256" key="12">
    <source>
        <dbReference type="ARBA" id="ARBA00023136"/>
    </source>
</evidence>
<dbReference type="PANTHER" id="PTHR11036">
    <property type="entry name" value="SEMAPHORIN"/>
    <property type="match status" value="1"/>
</dbReference>
<dbReference type="FunCoup" id="B3RQE3">
    <property type="interactions" value="273"/>
</dbReference>
<keyword evidence="7" id="KW-0677">Repeat</keyword>
<dbReference type="OrthoDB" id="9988752at2759"/>
<dbReference type="InParanoid" id="B3RQE3"/>
<dbReference type="GeneID" id="6751378"/>
<dbReference type="FunFam" id="2.20.100.10:FF:000067">
    <property type="entry name" value="Hemicentin 1"/>
    <property type="match status" value="1"/>
</dbReference>
<keyword evidence="13" id="KW-1015">Disulfide bond</keyword>
<feature type="compositionally biased region" description="Low complexity" evidence="16">
    <location>
        <begin position="1046"/>
        <end position="1065"/>
    </location>
</feature>
<evidence type="ECO:0000256" key="2">
    <source>
        <dbReference type="ARBA" id="ARBA00004239"/>
    </source>
</evidence>
<dbReference type="SUPFAM" id="SSF103575">
    <property type="entry name" value="Plexin repeat"/>
    <property type="match status" value="1"/>
</dbReference>
<accession>B3RQE3</accession>
<evidence type="ECO:0000256" key="11">
    <source>
        <dbReference type="ARBA" id="ARBA00022989"/>
    </source>
</evidence>
<dbReference type="FunFam" id="2.20.100.10:FF:000170">
    <property type="entry name" value="Semaphorin-5c"/>
    <property type="match status" value="1"/>
</dbReference>
<dbReference type="SUPFAM" id="SSF82895">
    <property type="entry name" value="TSP-1 type 1 repeat"/>
    <property type="match status" value="4"/>
</dbReference>
<dbReference type="HOGENOM" id="CLU_005410_1_0_1"/>
<evidence type="ECO:0000256" key="1">
    <source>
        <dbReference type="ARBA" id="ARBA00004167"/>
    </source>
</evidence>
<protein>
    <recommendedName>
        <fullName evidence="18">Sema domain-containing protein</fullName>
    </recommendedName>
</protein>
<dbReference type="PhylomeDB" id="B3RQE3"/>
<name>B3RQE3_TRIAD</name>
<evidence type="ECO:0000313" key="20">
    <source>
        <dbReference type="Proteomes" id="UP000009022"/>
    </source>
</evidence>
<evidence type="ECO:0000256" key="15">
    <source>
        <dbReference type="PROSITE-ProRule" id="PRU00352"/>
    </source>
</evidence>
<evidence type="ECO:0000256" key="16">
    <source>
        <dbReference type="SAM" id="MobiDB-lite"/>
    </source>
</evidence>
<gene>
    <name evidence="19" type="ORF">TRIADDRAFT_53875</name>
</gene>
<evidence type="ECO:0000256" key="7">
    <source>
        <dbReference type="ARBA" id="ARBA00022737"/>
    </source>
</evidence>
<evidence type="ECO:0000259" key="18">
    <source>
        <dbReference type="PROSITE" id="PS51004"/>
    </source>
</evidence>
<keyword evidence="4" id="KW-0245">EGF-like domain</keyword>
<proteinExistence type="predicted"/>
<keyword evidence="14" id="KW-0325">Glycoprotein</keyword>
<dbReference type="Pfam" id="PF23260">
    <property type="entry name" value="TSP1_2"/>
    <property type="match status" value="1"/>
</dbReference>
<evidence type="ECO:0000256" key="6">
    <source>
        <dbReference type="ARBA" id="ARBA00022729"/>
    </source>
</evidence>
<evidence type="ECO:0000256" key="4">
    <source>
        <dbReference type="ARBA" id="ARBA00022536"/>
    </source>
</evidence>
<dbReference type="PRINTS" id="PR01705">
    <property type="entry name" value="TSP1REPEAT"/>
</dbReference>
<dbReference type="Pfam" id="PF01437">
    <property type="entry name" value="PSI"/>
    <property type="match status" value="1"/>
</dbReference>
<dbReference type="SUPFAM" id="SSF101912">
    <property type="entry name" value="Sema domain"/>
    <property type="match status" value="1"/>
</dbReference>
<dbReference type="GO" id="GO:0030215">
    <property type="term" value="F:semaphorin receptor binding"/>
    <property type="evidence" value="ECO:0007669"/>
    <property type="project" value="InterPro"/>
</dbReference>
<evidence type="ECO:0000256" key="10">
    <source>
        <dbReference type="ARBA" id="ARBA00022902"/>
    </source>
</evidence>
<dbReference type="eggNOG" id="KOG3611">
    <property type="taxonomic scope" value="Eukaryota"/>
</dbReference>
<dbReference type="PANTHER" id="PTHR11036:SF127">
    <property type="entry name" value="SEMAPHORIN-1A"/>
    <property type="match status" value="1"/>
</dbReference>
<dbReference type="CDD" id="cd11241">
    <property type="entry name" value="Sema_5"/>
    <property type="match status" value="1"/>
</dbReference>
<keyword evidence="12 17" id="KW-0472">Membrane</keyword>
<comment type="subcellular location">
    <subcellularLocation>
        <location evidence="1">Membrane</location>
        <topology evidence="1">Single-pass membrane protein</topology>
    </subcellularLocation>
    <subcellularLocation>
        <location evidence="2">Secreted</location>
        <location evidence="2">Extracellular space</location>
    </subcellularLocation>
</comment>
<dbReference type="Pfam" id="PF00090">
    <property type="entry name" value="TSP_1"/>
    <property type="match status" value="3"/>
</dbReference>
<dbReference type="InterPro" id="IPR001627">
    <property type="entry name" value="Semap_dom"/>
</dbReference>
<comment type="caution">
    <text evidence="15">Lacks conserved residue(s) required for the propagation of feature annotation.</text>
</comment>
<dbReference type="GO" id="GO:0005886">
    <property type="term" value="C:plasma membrane"/>
    <property type="evidence" value="ECO:0000318"/>
    <property type="project" value="GO_Central"/>
</dbReference>
<organism evidence="19 20">
    <name type="scientific">Trichoplax adhaerens</name>
    <name type="common">Trichoplax reptans</name>
    <dbReference type="NCBI Taxonomy" id="10228"/>
    <lineage>
        <taxon>Eukaryota</taxon>
        <taxon>Metazoa</taxon>
        <taxon>Placozoa</taxon>
        <taxon>Uniplacotomia</taxon>
        <taxon>Trichoplacea</taxon>
        <taxon>Trichoplacidae</taxon>
        <taxon>Trichoplax</taxon>
    </lineage>
</organism>
<dbReference type="GO" id="GO:0005576">
    <property type="term" value="C:extracellular region"/>
    <property type="evidence" value="ECO:0007669"/>
    <property type="project" value="UniProtKB-SubCell"/>
</dbReference>
<dbReference type="EMBL" id="DS985242">
    <property type="protein sequence ID" value="EDV28329.1"/>
    <property type="molecule type" value="Genomic_DNA"/>
</dbReference>
<keyword evidence="9" id="KW-0106">Calcium</keyword>
<dbReference type="InterPro" id="IPR036383">
    <property type="entry name" value="TSP1_rpt_sf"/>
</dbReference>
<reference evidence="19 20" key="1">
    <citation type="journal article" date="2008" name="Nature">
        <title>The Trichoplax genome and the nature of placozoans.</title>
        <authorList>
            <person name="Srivastava M."/>
            <person name="Begovic E."/>
            <person name="Chapman J."/>
            <person name="Putnam N.H."/>
            <person name="Hellsten U."/>
            <person name="Kawashima T."/>
            <person name="Kuo A."/>
            <person name="Mitros T."/>
            <person name="Salamov A."/>
            <person name="Carpenter M.L."/>
            <person name="Signorovitch A.Y."/>
            <person name="Moreno M.A."/>
            <person name="Kamm K."/>
            <person name="Grimwood J."/>
            <person name="Schmutz J."/>
            <person name="Shapiro H."/>
            <person name="Grigoriev I.V."/>
            <person name="Buss L.W."/>
            <person name="Schierwater B."/>
            <person name="Dellaporta S.L."/>
            <person name="Rokhsar D.S."/>
        </authorList>
    </citation>
    <scope>NUCLEOTIDE SEQUENCE [LARGE SCALE GENOMIC DNA]</scope>
    <source>
        <strain evidence="19 20">Grell-BS-1999</strain>
    </source>
</reference>
<dbReference type="InterPro" id="IPR057563">
    <property type="entry name" value="Sema5A/B-like_TSP-1"/>
</dbReference>
<dbReference type="AlphaFoldDB" id="B3RQE3"/>
<keyword evidence="8" id="KW-0221">Differentiation</keyword>
<dbReference type="CTD" id="6751378"/>
<dbReference type="SMART" id="SM00630">
    <property type="entry name" value="Sema"/>
    <property type="match status" value="1"/>
</dbReference>
<dbReference type="Pfam" id="PF22195">
    <property type="entry name" value="TSP1_CFP_C"/>
    <property type="match status" value="1"/>
</dbReference>
<evidence type="ECO:0000256" key="14">
    <source>
        <dbReference type="ARBA" id="ARBA00023180"/>
    </source>
</evidence>
<feature type="region of interest" description="Disordered" evidence="16">
    <location>
        <begin position="1044"/>
        <end position="1065"/>
    </location>
</feature>
<dbReference type="PROSITE" id="PS50092">
    <property type="entry name" value="TSP1"/>
    <property type="match status" value="4"/>
</dbReference>
<evidence type="ECO:0000256" key="3">
    <source>
        <dbReference type="ARBA" id="ARBA00022525"/>
    </source>
</evidence>
<dbReference type="InterPro" id="IPR000884">
    <property type="entry name" value="TSP1_rpt"/>
</dbReference>
<keyword evidence="3" id="KW-0964">Secreted</keyword>
<dbReference type="OMA" id="ERYCRND"/>
<dbReference type="InterPro" id="IPR016201">
    <property type="entry name" value="PSI"/>
</dbReference>
<dbReference type="InterPro" id="IPR054019">
    <property type="entry name" value="CFP_TSR_C"/>
</dbReference>
<dbReference type="PROSITE" id="PS51004">
    <property type="entry name" value="SEMA"/>
    <property type="match status" value="1"/>
</dbReference>
<dbReference type="Gene3D" id="2.20.100.10">
    <property type="entry name" value="Thrombospondin type-1 (TSP1) repeat"/>
    <property type="match status" value="4"/>
</dbReference>
<evidence type="ECO:0000256" key="8">
    <source>
        <dbReference type="ARBA" id="ARBA00022782"/>
    </source>
</evidence>
<dbReference type="GO" id="GO:0045499">
    <property type="term" value="F:chemorepellent activity"/>
    <property type="evidence" value="ECO:0000318"/>
    <property type="project" value="GO_Central"/>
</dbReference>
<evidence type="ECO:0000256" key="13">
    <source>
        <dbReference type="ARBA" id="ARBA00023157"/>
    </source>
</evidence>
<dbReference type="Pfam" id="PF01403">
    <property type="entry name" value="Sema"/>
    <property type="match status" value="1"/>
</dbReference>
<dbReference type="InterPro" id="IPR015943">
    <property type="entry name" value="WD40/YVTN_repeat-like_dom_sf"/>
</dbReference>
<dbReference type="GO" id="GO:0030335">
    <property type="term" value="P:positive regulation of cell migration"/>
    <property type="evidence" value="ECO:0000318"/>
    <property type="project" value="GO_Central"/>
</dbReference>
<dbReference type="RefSeq" id="XP_002110163.1">
    <property type="nucleotide sequence ID" value="XM_002110127.1"/>
</dbReference>
<dbReference type="GO" id="GO:0001755">
    <property type="term" value="P:neural crest cell migration"/>
    <property type="evidence" value="ECO:0000318"/>
    <property type="project" value="GO_Central"/>
</dbReference>
<dbReference type="SMART" id="SM00423">
    <property type="entry name" value="PSI"/>
    <property type="match status" value="1"/>
</dbReference>
<dbReference type="Proteomes" id="UP000009022">
    <property type="component" value="Unassembled WGS sequence"/>
</dbReference>
<keyword evidence="10" id="KW-0524">Neurogenesis</keyword>
<dbReference type="KEGG" id="tad:TRIADDRAFT_53875"/>
<dbReference type="InterPro" id="IPR002165">
    <property type="entry name" value="Plexin_repeat"/>
</dbReference>
<dbReference type="STRING" id="10228.B3RQE3"/>
<dbReference type="Gene3D" id="2.130.10.10">
    <property type="entry name" value="YVTN repeat-like/Quinoprotein amine dehydrogenase"/>
    <property type="match status" value="1"/>
</dbReference>
<keyword evidence="20" id="KW-1185">Reference proteome</keyword>
<dbReference type="InterPro" id="IPR027231">
    <property type="entry name" value="Semaphorin"/>
</dbReference>
<dbReference type="SMART" id="SM00209">
    <property type="entry name" value="TSP1"/>
    <property type="match status" value="4"/>
</dbReference>
<keyword evidence="5 17" id="KW-0812">Transmembrane</keyword>
<dbReference type="Gene3D" id="3.30.1680.10">
    <property type="entry name" value="ligand-binding face of the semaphorins, domain 2"/>
    <property type="match status" value="1"/>
</dbReference>